<evidence type="ECO:0000256" key="8">
    <source>
        <dbReference type="ARBA" id="ARBA00023136"/>
    </source>
</evidence>
<evidence type="ECO:0000256" key="7">
    <source>
        <dbReference type="ARBA" id="ARBA00022989"/>
    </source>
</evidence>
<evidence type="ECO:0000256" key="6">
    <source>
        <dbReference type="ARBA" id="ARBA00022692"/>
    </source>
</evidence>
<keyword evidence="5" id="KW-0762">Sugar transport</keyword>
<keyword evidence="6 11" id="KW-0812">Transmembrane</keyword>
<feature type="transmembrane region" description="Helical" evidence="11">
    <location>
        <begin position="256"/>
        <end position="289"/>
    </location>
</feature>
<feature type="transmembrane region" description="Helical" evidence="11">
    <location>
        <begin position="169"/>
        <end position="191"/>
    </location>
</feature>
<dbReference type="GO" id="GO:0022857">
    <property type="term" value="F:transmembrane transporter activity"/>
    <property type="evidence" value="ECO:0007669"/>
    <property type="project" value="InterPro"/>
</dbReference>
<evidence type="ECO:0000256" key="11">
    <source>
        <dbReference type="SAM" id="Phobius"/>
    </source>
</evidence>
<dbReference type="CDD" id="cd06579">
    <property type="entry name" value="TM_PBP1_transp_AraH_like"/>
    <property type="match status" value="1"/>
</dbReference>
<feature type="transmembrane region" description="Helical" evidence="11">
    <location>
        <begin position="49"/>
        <end position="71"/>
    </location>
</feature>
<dbReference type="AlphaFoldDB" id="A0A7V4TGX3"/>
<feature type="transmembrane region" description="Helical" evidence="11">
    <location>
        <begin position="138"/>
        <end position="157"/>
    </location>
</feature>
<organism evidence="12">
    <name type="scientific">Candidatus Caldatribacterium saccharofermentans</name>
    <dbReference type="NCBI Taxonomy" id="1454753"/>
    <lineage>
        <taxon>Bacteria</taxon>
        <taxon>Pseudomonadati</taxon>
        <taxon>Atribacterota</taxon>
        <taxon>Atribacteria</taxon>
        <taxon>Atribacterales</taxon>
        <taxon>Candidatus Caldatribacteriaceae</taxon>
        <taxon>Candidatus Caldatribacterium</taxon>
    </lineage>
</organism>
<keyword evidence="3" id="KW-1003">Cell membrane</keyword>
<evidence type="ECO:0000256" key="1">
    <source>
        <dbReference type="ARBA" id="ARBA00004651"/>
    </source>
</evidence>
<evidence type="ECO:0000256" key="5">
    <source>
        <dbReference type="ARBA" id="ARBA00022597"/>
    </source>
</evidence>
<keyword evidence="7 11" id="KW-1133">Transmembrane helix</keyword>
<keyword evidence="8 11" id="KW-0472">Membrane</keyword>
<feature type="transmembrane region" description="Helical" evidence="11">
    <location>
        <begin position="83"/>
        <end position="116"/>
    </location>
</feature>
<accession>A0A7V4TGX3</accession>
<comment type="caution">
    <text evidence="12">The sequence shown here is derived from an EMBL/GenBank/DDBJ whole genome shotgun (WGS) entry which is preliminary data.</text>
</comment>
<evidence type="ECO:0000256" key="9">
    <source>
        <dbReference type="ARBA" id="ARBA00035611"/>
    </source>
</evidence>
<comment type="function">
    <text evidence="9">Part of the binding-protein-dependent transport system for D-xylose. Probably responsible for the translocation of the substrate across the membrane.</text>
</comment>
<proteinExistence type="predicted"/>
<dbReference type="GO" id="GO:0005886">
    <property type="term" value="C:plasma membrane"/>
    <property type="evidence" value="ECO:0007669"/>
    <property type="project" value="UniProtKB-SubCell"/>
</dbReference>
<reference evidence="12" key="1">
    <citation type="journal article" date="2020" name="mSystems">
        <title>Genome- and Community-Level Interaction Insights into Carbon Utilization and Element Cycling Functions of Hydrothermarchaeota in Hydrothermal Sediment.</title>
        <authorList>
            <person name="Zhou Z."/>
            <person name="Liu Y."/>
            <person name="Xu W."/>
            <person name="Pan J."/>
            <person name="Luo Z.H."/>
            <person name="Li M."/>
        </authorList>
    </citation>
    <scope>NUCLEOTIDE SEQUENCE [LARGE SCALE GENOMIC DNA]</scope>
    <source>
        <strain evidence="12">SpSt-82</strain>
    </source>
</reference>
<comment type="subcellular location">
    <subcellularLocation>
        <location evidence="1">Cell membrane</location>
        <topology evidence="1">Multi-pass membrane protein</topology>
    </subcellularLocation>
</comment>
<evidence type="ECO:0000256" key="4">
    <source>
        <dbReference type="ARBA" id="ARBA00022519"/>
    </source>
</evidence>
<evidence type="ECO:0000256" key="10">
    <source>
        <dbReference type="ARBA" id="ARBA00035686"/>
    </source>
</evidence>
<keyword evidence="4" id="KW-0997">Cell inner membrane</keyword>
<sequence>MESRRHSLLFAQLLGSIQRCPGFEALAGLVVLFAVFSFTATRFLTLESLAGIVTVASELGIVACGVTLLMISGEFDLSVGSVFGFSAMVFASLSNVGVPLVIGFVLALLVAFFIGWTNGLITVKFHIPSFITTLGTMMLWRGVLLAWTGGFGVRFWGKSLFLDVLNGQFFGGFRASALWFVVLVAICNFALTRTPYGNSVYATGGSREAARLLGIPVDRVKVVNFIIVAVLSGLAGCVQFARFASVDPLRGQGMELEAIAATVVGGTLMSGGHGSLVGTLFGVLLIGMVRSGLVMSGAPAYWYQAFVGVILIIAVIINTKLREWAK</sequence>
<feature type="transmembrane region" description="Helical" evidence="11">
    <location>
        <begin position="301"/>
        <end position="321"/>
    </location>
</feature>
<feature type="transmembrane region" description="Helical" evidence="11">
    <location>
        <begin position="21"/>
        <end position="43"/>
    </location>
</feature>
<dbReference type="InterPro" id="IPR001851">
    <property type="entry name" value="ABC_transp_permease"/>
</dbReference>
<dbReference type="PANTHER" id="PTHR32196">
    <property type="entry name" value="ABC TRANSPORTER PERMEASE PROTEIN YPHD-RELATED-RELATED"/>
    <property type="match status" value="1"/>
</dbReference>
<keyword evidence="2" id="KW-0813">Transport</keyword>
<name>A0A7V4TGX3_9BACT</name>
<evidence type="ECO:0000313" key="12">
    <source>
        <dbReference type="EMBL" id="HGY39622.1"/>
    </source>
</evidence>
<evidence type="ECO:0000256" key="2">
    <source>
        <dbReference type="ARBA" id="ARBA00022448"/>
    </source>
</evidence>
<protein>
    <recommendedName>
        <fullName evidence="10">Xylose transport system permease protein XylH</fullName>
    </recommendedName>
</protein>
<feature type="transmembrane region" description="Helical" evidence="11">
    <location>
        <begin position="222"/>
        <end position="244"/>
    </location>
</feature>
<evidence type="ECO:0000256" key="3">
    <source>
        <dbReference type="ARBA" id="ARBA00022475"/>
    </source>
</evidence>
<dbReference type="PANTHER" id="PTHR32196:SF32">
    <property type="entry name" value="XYLOSE TRANSPORT SYSTEM PERMEASE PROTEIN XYLH"/>
    <property type="match status" value="1"/>
</dbReference>
<gene>
    <name evidence="12" type="ORF">ENW11_07460</name>
</gene>
<dbReference type="EMBL" id="DTIY01000051">
    <property type="protein sequence ID" value="HGY39622.1"/>
    <property type="molecule type" value="Genomic_DNA"/>
</dbReference>
<dbReference type="Pfam" id="PF02653">
    <property type="entry name" value="BPD_transp_2"/>
    <property type="match status" value="1"/>
</dbReference>